<evidence type="ECO:0000259" key="1">
    <source>
        <dbReference type="PROSITE" id="PS51352"/>
    </source>
</evidence>
<reference evidence="2" key="1">
    <citation type="submission" date="2020-08" db="EMBL/GenBank/DDBJ databases">
        <title>Lewinella bacteria from marine environments.</title>
        <authorList>
            <person name="Zhong Y."/>
        </authorList>
    </citation>
    <scope>NUCLEOTIDE SEQUENCE</scope>
    <source>
        <strain evidence="2">KCTC 42187</strain>
    </source>
</reference>
<dbReference type="Proteomes" id="UP000650081">
    <property type="component" value="Unassembled WGS sequence"/>
</dbReference>
<dbReference type="GO" id="GO:0016491">
    <property type="term" value="F:oxidoreductase activity"/>
    <property type="evidence" value="ECO:0007669"/>
    <property type="project" value="InterPro"/>
</dbReference>
<gene>
    <name evidence="2" type="ORF">H9S92_04660</name>
</gene>
<keyword evidence="3" id="KW-1185">Reference proteome</keyword>
<feature type="domain" description="Thioredoxin" evidence="1">
    <location>
        <begin position="335"/>
        <end position="475"/>
    </location>
</feature>
<dbReference type="PROSITE" id="PS51352">
    <property type="entry name" value="THIOREDOXIN_2"/>
    <property type="match status" value="1"/>
</dbReference>
<dbReference type="RefSeq" id="WP_187465549.1">
    <property type="nucleotide sequence ID" value="NZ_JAUFQK010000111.1"/>
</dbReference>
<dbReference type="InterPro" id="IPR013766">
    <property type="entry name" value="Thioredoxin_domain"/>
</dbReference>
<comment type="caution">
    <text evidence="2">The sequence shown here is derived from an EMBL/GenBank/DDBJ whole genome shotgun (WGS) entry which is preliminary data.</text>
</comment>
<accession>A0A923PLE4</accession>
<dbReference type="CDD" id="cd02966">
    <property type="entry name" value="TlpA_like_family"/>
    <property type="match status" value="1"/>
</dbReference>
<organism evidence="2 3">
    <name type="scientific">Neolewinella lacunae</name>
    <dbReference type="NCBI Taxonomy" id="1517758"/>
    <lineage>
        <taxon>Bacteria</taxon>
        <taxon>Pseudomonadati</taxon>
        <taxon>Bacteroidota</taxon>
        <taxon>Saprospiria</taxon>
        <taxon>Saprospirales</taxon>
        <taxon>Lewinellaceae</taxon>
        <taxon>Neolewinella</taxon>
    </lineage>
</organism>
<evidence type="ECO:0000313" key="2">
    <source>
        <dbReference type="EMBL" id="MBC6993439.1"/>
    </source>
</evidence>
<dbReference type="InterPro" id="IPR036249">
    <property type="entry name" value="Thioredoxin-like_sf"/>
</dbReference>
<name>A0A923PLE4_9BACT</name>
<sequence>MVFKEMNVRYLLCSLALLLTGLLTAQESYRITVKIDGYDQEVLSLANNLLDKQFVVDTAYRADDGSYVFASDTSALPRGIYLVVLAPDNNYFQMVVGNDDDQVFSLHTRMEELSSVKVGSSLENERFFSYLDFLNKMQEESLEYQNILKDSTSTAVAKEKATAMMERFDQKVTAFQDGILEKYPESFVAAIIKTNRPFPPPAFEDIQDPDARSMAQLRWLQAHYLDPIPLQDDRILRTPFLFSRLNYYVDRLFVQDPDTVSMAIDRVLERMDPKSELFKHYVVHFINKAAGSKFVGMDAVYVHMVDKYYASGLATWADPDQVASMMENADKTRPLLIGKSAPNLTMTRRDGSPVELYDVKANYTVLYFWQFSCPSCKKSTPYMKDFYAKWKDKGVEIFAICTRQTELGKCWEYVDENEIGEWLHATDRYQRFHLEYNVQSTPSIYVLDENKKIVSKRIGAEQLDEVLTALEAQKASSRSGKK</sequence>
<dbReference type="Gene3D" id="3.40.30.10">
    <property type="entry name" value="Glutaredoxin"/>
    <property type="match status" value="1"/>
</dbReference>
<dbReference type="InterPro" id="IPR050553">
    <property type="entry name" value="Thioredoxin_ResA/DsbE_sf"/>
</dbReference>
<dbReference type="SUPFAM" id="SSF52833">
    <property type="entry name" value="Thioredoxin-like"/>
    <property type="match status" value="1"/>
</dbReference>
<dbReference type="Pfam" id="PF08534">
    <property type="entry name" value="Redoxin"/>
    <property type="match status" value="1"/>
</dbReference>
<dbReference type="PANTHER" id="PTHR42852">
    <property type="entry name" value="THIOL:DISULFIDE INTERCHANGE PROTEIN DSBE"/>
    <property type="match status" value="1"/>
</dbReference>
<proteinExistence type="predicted"/>
<protein>
    <submittedName>
        <fullName evidence="2">Redoxin domain-containing protein</fullName>
    </submittedName>
</protein>
<dbReference type="EMBL" id="JACSIT010000067">
    <property type="protein sequence ID" value="MBC6993439.1"/>
    <property type="molecule type" value="Genomic_DNA"/>
</dbReference>
<dbReference type="AlphaFoldDB" id="A0A923PLE4"/>
<dbReference type="PANTHER" id="PTHR42852:SF13">
    <property type="entry name" value="PROTEIN DIPZ"/>
    <property type="match status" value="1"/>
</dbReference>
<evidence type="ECO:0000313" key="3">
    <source>
        <dbReference type="Proteomes" id="UP000650081"/>
    </source>
</evidence>
<dbReference type="InterPro" id="IPR013740">
    <property type="entry name" value="Redoxin"/>
</dbReference>